<dbReference type="Proteomes" id="UP000789508">
    <property type="component" value="Unassembled WGS sequence"/>
</dbReference>
<organism evidence="2 3">
    <name type="scientific">Ambispora leptoticha</name>
    <dbReference type="NCBI Taxonomy" id="144679"/>
    <lineage>
        <taxon>Eukaryota</taxon>
        <taxon>Fungi</taxon>
        <taxon>Fungi incertae sedis</taxon>
        <taxon>Mucoromycota</taxon>
        <taxon>Glomeromycotina</taxon>
        <taxon>Glomeromycetes</taxon>
        <taxon>Archaeosporales</taxon>
        <taxon>Ambisporaceae</taxon>
        <taxon>Ambispora</taxon>
    </lineage>
</organism>
<gene>
    <name evidence="2" type="ORF">ALEPTO_LOCUS1964</name>
</gene>
<evidence type="ECO:0000313" key="2">
    <source>
        <dbReference type="EMBL" id="CAG8469984.1"/>
    </source>
</evidence>
<keyword evidence="3" id="KW-1185">Reference proteome</keyword>
<evidence type="ECO:0000313" key="3">
    <source>
        <dbReference type="Proteomes" id="UP000789508"/>
    </source>
</evidence>
<accession>A0A9N8VXM3</accession>
<proteinExistence type="predicted"/>
<comment type="caution">
    <text evidence="2">The sequence shown here is derived from an EMBL/GenBank/DDBJ whole genome shotgun (WGS) entry which is preliminary data.</text>
</comment>
<feature type="region of interest" description="Disordered" evidence="1">
    <location>
        <begin position="82"/>
        <end position="117"/>
    </location>
</feature>
<sequence length="117" mass="13778">METITPNHVILKANTKSIKTFSDQRPPRRQSFFRRRQQFRSQSFFKKSFSEFRNKRTETYNEDDEVPIGCFEFISLQWSNLRGKKRPSDNDTYYEHPPVGRMGTGSLAPGHTKKSTL</sequence>
<dbReference type="AlphaFoldDB" id="A0A9N8VXM3"/>
<dbReference type="EMBL" id="CAJVPS010000254">
    <property type="protein sequence ID" value="CAG8469984.1"/>
    <property type="molecule type" value="Genomic_DNA"/>
</dbReference>
<name>A0A9N8VXM3_9GLOM</name>
<dbReference type="OrthoDB" id="10478276at2759"/>
<protein>
    <submittedName>
        <fullName evidence="2">11242_t:CDS:1</fullName>
    </submittedName>
</protein>
<reference evidence="2" key="1">
    <citation type="submission" date="2021-06" db="EMBL/GenBank/DDBJ databases">
        <authorList>
            <person name="Kallberg Y."/>
            <person name="Tangrot J."/>
            <person name="Rosling A."/>
        </authorList>
    </citation>
    <scope>NUCLEOTIDE SEQUENCE</scope>
    <source>
        <strain evidence="2">FL130A</strain>
    </source>
</reference>
<evidence type="ECO:0000256" key="1">
    <source>
        <dbReference type="SAM" id="MobiDB-lite"/>
    </source>
</evidence>